<keyword evidence="3" id="KW-1185">Reference proteome</keyword>
<dbReference type="Proteomes" id="UP000201058">
    <property type="component" value="Segment"/>
</dbReference>
<gene>
    <name evidence="2" type="ORF">TONV_033</name>
</gene>
<name>A0A0B4VGK1_9VIRU</name>
<evidence type="ECO:0000256" key="1">
    <source>
        <dbReference type="SAM" id="Phobius"/>
    </source>
</evidence>
<feature type="transmembrane region" description="Helical" evidence="1">
    <location>
        <begin position="6"/>
        <end position="24"/>
    </location>
</feature>
<keyword evidence="1" id="KW-1133">Transmembrane helix</keyword>
<sequence length="193" mass="21548">MNLLLIIWGVISVIVILLLLIFIAKTDQKHALSIILIDNSVAREPDLMTTIISELTDSDNNLIHLYRTTSKYTPTKPLPNNIVELNNDGTLYTYAIIGTRYKIKSFIKGDKVNTFTDIINLNDLISGIQFKIIALLSINPESGVVVTPNSIIIPFVSGTSINEVNENLMIDKEITTSITSTKIFFIKKIKINN</sequence>
<organism evidence="2 3">
    <name type="scientific">Tipula oleracea nudivirus</name>
    <dbReference type="NCBI Taxonomy" id="1546257"/>
    <lineage>
        <taxon>Viruses</taxon>
        <taxon>Viruses incertae sedis</taxon>
        <taxon>Naldaviricetes</taxon>
        <taxon>Lefavirales</taxon>
        <taxon>Nudiviridae</taxon>
        <taxon>Deltanudivirus</taxon>
        <taxon>Deltanudivirus tipoleraceae</taxon>
    </lineage>
</organism>
<keyword evidence="1" id="KW-0472">Membrane</keyword>
<accession>A0A0B4VGK1</accession>
<dbReference type="KEGG" id="vg:22921747"/>
<keyword evidence="1" id="KW-0812">Transmembrane</keyword>
<dbReference type="EMBL" id="KM610234">
    <property type="protein sequence ID" value="AJD20093.1"/>
    <property type="molecule type" value="Genomic_DNA"/>
</dbReference>
<reference evidence="2 3" key="1">
    <citation type="journal article" date="2015" name="J. Virol.">
        <title>The genome of the nucleopolyhedrosis-causing virus from Tipula oleracea sheds new light on the Nudiviridae family.</title>
        <authorList>
            <person name="Bezier A."/>
            <person name="Theze J."/>
            <person name="Gavory F."/>
            <person name="Gaillard J."/>
            <person name="Poulain J."/>
            <person name="Drezen J.M."/>
            <person name="Herniou E.A."/>
        </authorList>
    </citation>
    <scope>NUCLEOTIDE SEQUENCE [LARGE SCALE GENOMIC DNA]</scope>
    <source>
        <strain evidence="2">35</strain>
    </source>
</reference>
<protein>
    <submittedName>
        <fullName evidence="2">Uncharacterized protein</fullName>
    </submittedName>
</protein>
<dbReference type="RefSeq" id="YP_009116680.1">
    <property type="nucleotide sequence ID" value="NC_026242.1"/>
</dbReference>
<evidence type="ECO:0000313" key="3">
    <source>
        <dbReference type="Proteomes" id="UP000201058"/>
    </source>
</evidence>
<dbReference type="GeneID" id="22921747"/>
<evidence type="ECO:0000313" key="2">
    <source>
        <dbReference type="EMBL" id="AJD20093.1"/>
    </source>
</evidence>
<proteinExistence type="predicted"/>